<evidence type="ECO:0000256" key="1">
    <source>
        <dbReference type="SAM" id="Phobius"/>
    </source>
</evidence>
<proteinExistence type="predicted"/>
<reference evidence="2" key="5">
    <citation type="journal article" date="2021" name="G3 (Bethesda)">
        <title>Aegilops tauschii genome assembly Aet v5.0 features greater sequence contiguity and improved annotation.</title>
        <authorList>
            <person name="Wang L."/>
            <person name="Zhu T."/>
            <person name="Rodriguez J.C."/>
            <person name="Deal K.R."/>
            <person name="Dubcovsky J."/>
            <person name="McGuire P.E."/>
            <person name="Lux T."/>
            <person name="Spannagl M."/>
            <person name="Mayer K.F.X."/>
            <person name="Baldrich P."/>
            <person name="Meyers B.C."/>
            <person name="Huo N."/>
            <person name="Gu Y.Q."/>
            <person name="Zhou H."/>
            <person name="Devos K.M."/>
            <person name="Bennetzen J.L."/>
            <person name="Unver T."/>
            <person name="Budak H."/>
            <person name="Gulick P.J."/>
            <person name="Galiba G."/>
            <person name="Kalapos B."/>
            <person name="Nelson D.R."/>
            <person name="Li P."/>
            <person name="You F.M."/>
            <person name="Luo M.C."/>
            <person name="Dvorak J."/>
        </authorList>
    </citation>
    <scope>NUCLEOTIDE SEQUENCE [LARGE SCALE GENOMIC DNA]</scope>
    <source>
        <strain evidence="2">cv. AL8/78</strain>
    </source>
</reference>
<reference evidence="2" key="3">
    <citation type="journal article" date="2017" name="Nature">
        <title>Genome sequence of the progenitor of the wheat D genome Aegilops tauschii.</title>
        <authorList>
            <person name="Luo M.C."/>
            <person name="Gu Y.Q."/>
            <person name="Puiu D."/>
            <person name="Wang H."/>
            <person name="Twardziok S.O."/>
            <person name="Deal K.R."/>
            <person name="Huo N."/>
            <person name="Zhu T."/>
            <person name="Wang L."/>
            <person name="Wang Y."/>
            <person name="McGuire P.E."/>
            <person name="Liu S."/>
            <person name="Long H."/>
            <person name="Ramasamy R.K."/>
            <person name="Rodriguez J.C."/>
            <person name="Van S.L."/>
            <person name="Yuan L."/>
            <person name="Wang Z."/>
            <person name="Xia Z."/>
            <person name="Xiao L."/>
            <person name="Anderson O.D."/>
            <person name="Ouyang S."/>
            <person name="Liang Y."/>
            <person name="Zimin A.V."/>
            <person name="Pertea G."/>
            <person name="Qi P."/>
            <person name="Bennetzen J.L."/>
            <person name="Dai X."/>
            <person name="Dawson M.W."/>
            <person name="Muller H.G."/>
            <person name="Kugler K."/>
            <person name="Rivarola-Duarte L."/>
            <person name="Spannagl M."/>
            <person name="Mayer K.F.X."/>
            <person name="Lu F.H."/>
            <person name="Bevan M.W."/>
            <person name="Leroy P."/>
            <person name="Li P."/>
            <person name="You F.M."/>
            <person name="Sun Q."/>
            <person name="Liu Z."/>
            <person name="Lyons E."/>
            <person name="Wicker T."/>
            <person name="Salzberg S.L."/>
            <person name="Devos K.M."/>
            <person name="Dvorak J."/>
        </authorList>
    </citation>
    <scope>NUCLEOTIDE SEQUENCE [LARGE SCALE GENOMIC DNA]</scope>
    <source>
        <strain evidence="2">cv. AL8/78</strain>
    </source>
</reference>
<keyword evidence="1" id="KW-0812">Transmembrane</keyword>
<keyword evidence="1" id="KW-0472">Membrane</keyword>
<evidence type="ECO:0000313" key="3">
    <source>
        <dbReference type="Proteomes" id="UP000015105"/>
    </source>
</evidence>
<organism evidence="2 3">
    <name type="scientific">Aegilops tauschii subsp. strangulata</name>
    <name type="common">Goatgrass</name>
    <dbReference type="NCBI Taxonomy" id="200361"/>
    <lineage>
        <taxon>Eukaryota</taxon>
        <taxon>Viridiplantae</taxon>
        <taxon>Streptophyta</taxon>
        <taxon>Embryophyta</taxon>
        <taxon>Tracheophyta</taxon>
        <taxon>Spermatophyta</taxon>
        <taxon>Magnoliopsida</taxon>
        <taxon>Liliopsida</taxon>
        <taxon>Poales</taxon>
        <taxon>Poaceae</taxon>
        <taxon>BOP clade</taxon>
        <taxon>Pooideae</taxon>
        <taxon>Triticodae</taxon>
        <taxon>Triticeae</taxon>
        <taxon>Triticinae</taxon>
        <taxon>Aegilops</taxon>
    </lineage>
</organism>
<evidence type="ECO:0000313" key="2">
    <source>
        <dbReference type="EnsemblPlants" id="AET5Gv20411800.19"/>
    </source>
</evidence>
<name>A0A453KH44_AEGTS</name>
<reference evidence="3" key="2">
    <citation type="journal article" date="2017" name="Nat. Plants">
        <title>The Aegilops tauschii genome reveals multiple impacts of transposons.</title>
        <authorList>
            <person name="Zhao G."/>
            <person name="Zou C."/>
            <person name="Li K."/>
            <person name="Wang K."/>
            <person name="Li T."/>
            <person name="Gao L."/>
            <person name="Zhang X."/>
            <person name="Wang H."/>
            <person name="Yang Z."/>
            <person name="Liu X."/>
            <person name="Jiang W."/>
            <person name="Mao L."/>
            <person name="Kong X."/>
            <person name="Jiao Y."/>
            <person name="Jia J."/>
        </authorList>
    </citation>
    <scope>NUCLEOTIDE SEQUENCE [LARGE SCALE GENOMIC DNA]</scope>
    <source>
        <strain evidence="3">cv. AL8/78</strain>
    </source>
</reference>
<protein>
    <submittedName>
        <fullName evidence="2">Uncharacterized protein</fullName>
    </submittedName>
</protein>
<reference evidence="3" key="1">
    <citation type="journal article" date="2014" name="Science">
        <title>Ancient hybridizations among the ancestral genomes of bread wheat.</title>
        <authorList>
            <consortium name="International Wheat Genome Sequencing Consortium,"/>
            <person name="Marcussen T."/>
            <person name="Sandve S.R."/>
            <person name="Heier L."/>
            <person name="Spannagl M."/>
            <person name="Pfeifer M."/>
            <person name="Jakobsen K.S."/>
            <person name="Wulff B.B."/>
            <person name="Steuernagel B."/>
            <person name="Mayer K.F."/>
            <person name="Olsen O.A."/>
        </authorList>
    </citation>
    <scope>NUCLEOTIDE SEQUENCE [LARGE SCALE GENOMIC DNA]</scope>
    <source>
        <strain evidence="3">cv. AL8/78</strain>
    </source>
</reference>
<accession>A0A453KH44</accession>
<dbReference type="Gramene" id="AET5Gv20411800.19">
    <property type="protein sequence ID" value="AET5Gv20411800.19"/>
    <property type="gene ID" value="AET5Gv20411800"/>
</dbReference>
<dbReference type="AlphaFoldDB" id="A0A453KH44"/>
<sequence length="72" mass="8619">MLKVKCSGLKTGLLQEELKRRWCFLYCRKIMYYRDVLLLLLVESVLTLIIVPLLLKRMLYIDDQRNKALSQD</sequence>
<keyword evidence="3" id="KW-1185">Reference proteome</keyword>
<dbReference type="Proteomes" id="UP000015105">
    <property type="component" value="Chromosome 5D"/>
</dbReference>
<reference evidence="2" key="4">
    <citation type="submission" date="2019-03" db="UniProtKB">
        <authorList>
            <consortium name="EnsemblPlants"/>
        </authorList>
    </citation>
    <scope>IDENTIFICATION</scope>
</reference>
<feature type="transmembrane region" description="Helical" evidence="1">
    <location>
        <begin position="36"/>
        <end position="55"/>
    </location>
</feature>
<dbReference type="EnsemblPlants" id="AET5Gv20411800.19">
    <property type="protein sequence ID" value="AET5Gv20411800.19"/>
    <property type="gene ID" value="AET5Gv20411800"/>
</dbReference>
<keyword evidence="1" id="KW-1133">Transmembrane helix</keyword>